<name>A0A0A0JRI3_9MICO</name>
<dbReference type="EMBL" id="AVPL01000070">
    <property type="protein sequence ID" value="KGN39808.1"/>
    <property type="molecule type" value="Genomic_DNA"/>
</dbReference>
<dbReference type="STRING" id="1385519.N801_18930"/>
<comment type="caution">
    <text evidence="1">The sequence shown here is derived from an EMBL/GenBank/DDBJ whole genome shotgun (WGS) entry which is preliminary data.</text>
</comment>
<protein>
    <recommendedName>
        <fullName evidence="3">ATPase AAA-type core domain-containing protein</fullName>
    </recommendedName>
</protein>
<evidence type="ECO:0000313" key="2">
    <source>
        <dbReference type="Proteomes" id="UP000030013"/>
    </source>
</evidence>
<dbReference type="InterPro" id="IPR027417">
    <property type="entry name" value="P-loop_NTPase"/>
</dbReference>
<gene>
    <name evidence="1" type="ORF">N801_18930</name>
</gene>
<dbReference type="Proteomes" id="UP000030013">
    <property type="component" value="Unassembled WGS sequence"/>
</dbReference>
<dbReference type="AlphaFoldDB" id="A0A0A0JRI3"/>
<evidence type="ECO:0000313" key="1">
    <source>
        <dbReference type="EMBL" id="KGN39808.1"/>
    </source>
</evidence>
<reference evidence="1 2" key="1">
    <citation type="submission" date="2013-08" db="EMBL/GenBank/DDBJ databases">
        <title>The genome sequence of Knoellia aerolata.</title>
        <authorList>
            <person name="Zhu W."/>
            <person name="Wang G."/>
        </authorList>
    </citation>
    <scope>NUCLEOTIDE SEQUENCE [LARGE SCALE GENOMIC DNA]</scope>
    <source>
        <strain evidence="1 2">DSM 18566</strain>
    </source>
</reference>
<keyword evidence="2" id="KW-1185">Reference proteome</keyword>
<accession>A0A0A0JRI3</accession>
<evidence type="ECO:0008006" key="3">
    <source>
        <dbReference type="Google" id="ProtNLM"/>
    </source>
</evidence>
<dbReference type="Gene3D" id="3.40.50.300">
    <property type="entry name" value="P-loop containing nucleotide triphosphate hydrolases"/>
    <property type="match status" value="1"/>
</dbReference>
<proteinExistence type="predicted"/>
<dbReference type="SUPFAM" id="SSF52540">
    <property type="entry name" value="P-loop containing nucleoside triphosphate hydrolases"/>
    <property type="match status" value="1"/>
</dbReference>
<dbReference type="eggNOG" id="COG2274">
    <property type="taxonomic scope" value="Bacteria"/>
</dbReference>
<organism evidence="1 2">
    <name type="scientific">Knoellia aerolata DSM 18566</name>
    <dbReference type="NCBI Taxonomy" id="1385519"/>
    <lineage>
        <taxon>Bacteria</taxon>
        <taxon>Bacillati</taxon>
        <taxon>Actinomycetota</taxon>
        <taxon>Actinomycetes</taxon>
        <taxon>Micrococcales</taxon>
        <taxon>Intrasporangiaceae</taxon>
        <taxon>Knoellia</taxon>
    </lineage>
</organism>
<sequence length="385" mass="41965">MGAVAPIREILESVEAAQLEEAIQDEVAVLSGSIKRFVQEIEETANQLMQIANDSDERLRLRDVQLRSEAEPVRTSLDQTERGLGAVTAELRDLDAQLDRLASVEVQLRELQSQEHRTLAERQFVLEVLEDAGETLFDLRHRAARSITDKLDHRVQISVRHLADTAAFRRALSELLQGSGLKYNVLSEALSTSVLPFTLLRYVEQGDIDGLSQASGLPQDRAARIIAALSGGSALSRIAGTKLDDSVDFRLQDGAVLKSAGELSTGQKCAVTMPIVLTDPSRIVILDQPEDHLDNQFLVERVITNLIARSDAEAQTIVATHNPNIPVIGSAVQVASLASDGTHGVVDAEGPFDSAAVVKVITSLMEGGRRAFDQRAEFYAKHRDP</sequence>